<keyword evidence="1" id="KW-0472">Membrane</keyword>
<gene>
    <name evidence="2" type="ORF">S100892_01993</name>
</gene>
<keyword evidence="1" id="KW-0812">Transmembrane</keyword>
<evidence type="ECO:0000313" key="3">
    <source>
        <dbReference type="Proteomes" id="UP000196118"/>
    </source>
</evidence>
<name>A0A1Y0VQV9_PEDPE</name>
<dbReference type="EMBL" id="CP021474">
    <property type="protein sequence ID" value="ARW20532.1"/>
    <property type="molecule type" value="Genomic_DNA"/>
</dbReference>
<proteinExistence type="predicted"/>
<evidence type="ECO:0000313" key="2">
    <source>
        <dbReference type="EMBL" id="ARW20532.1"/>
    </source>
</evidence>
<keyword evidence="1" id="KW-1133">Transmembrane helix</keyword>
<accession>A0A1Y0VQV9</accession>
<protein>
    <submittedName>
        <fullName evidence="2">Uncharacterized protein</fullName>
    </submittedName>
</protein>
<evidence type="ECO:0000256" key="1">
    <source>
        <dbReference type="SAM" id="Phobius"/>
    </source>
</evidence>
<reference evidence="2 3" key="1">
    <citation type="submission" date="2017-05" db="EMBL/GenBank/DDBJ databases">
        <title>Genome sequence of Pediococcus pentosaceus strain SRCM100892.</title>
        <authorList>
            <person name="Cho S.H."/>
        </authorList>
    </citation>
    <scope>NUCLEOTIDE SEQUENCE [LARGE SCALE GENOMIC DNA]</scope>
    <source>
        <strain evidence="2 3">SRCM100892</strain>
    </source>
</reference>
<dbReference type="Proteomes" id="UP000196118">
    <property type="component" value="Chromosome"/>
</dbReference>
<feature type="transmembrane region" description="Helical" evidence="1">
    <location>
        <begin position="20"/>
        <end position="40"/>
    </location>
</feature>
<sequence length="43" mass="4728">MTLESVSVLFGSSFIKQKDWWRMNAILGVVLVYIVIGVGIGSL</sequence>
<organism evidence="2 3">
    <name type="scientific">Pediococcus pentosaceus</name>
    <dbReference type="NCBI Taxonomy" id="1255"/>
    <lineage>
        <taxon>Bacteria</taxon>
        <taxon>Bacillati</taxon>
        <taxon>Bacillota</taxon>
        <taxon>Bacilli</taxon>
        <taxon>Lactobacillales</taxon>
        <taxon>Lactobacillaceae</taxon>
        <taxon>Pediococcus</taxon>
    </lineage>
</organism>
<dbReference type="AlphaFoldDB" id="A0A1Y0VQV9"/>